<organism evidence="2">
    <name type="scientific">Oryza barthii</name>
    <dbReference type="NCBI Taxonomy" id="65489"/>
    <lineage>
        <taxon>Eukaryota</taxon>
        <taxon>Viridiplantae</taxon>
        <taxon>Streptophyta</taxon>
        <taxon>Embryophyta</taxon>
        <taxon>Tracheophyta</taxon>
        <taxon>Spermatophyta</taxon>
        <taxon>Magnoliopsida</taxon>
        <taxon>Liliopsida</taxon>
        <taxon>Poales</taxon>
        <taxon>Poaceae</taxon>
        <taxon>BOP clade</taxon>
        <taxon>Oryzoideae</taxon>
        <taxon>Oryzeae</taxon>
        <taxon>Oryzinae</taxon>
        <taxon>Oryza</taxon>
    </lineage>
</organism>
<keyword evidence="1" id="KW-0472">Membrane</keyword>
<dbReference type="eggNOG" id="ENOG502SRG5">
    <property type="taxonomic scope" value="Eukaryota"/>
</dbReference>
<keyword evidence="1" id="KW-0812">Transmembrane</keyword>
<reference evidence="2" key="2">
    <citation type="submission" date="2015-03" db="UniProtKB">
        <authorList>
            <consortium name="EnsemblPlants"/>
        </authorList>
    </citation>
    <scope>IDENTIFICATION</scope>
</reference>
<evidence type="ECO:0000313" key="2">
    <source>
        <dbReference type="EnsemblPlants" id="OBART09G01380.1"/>
    </source>
</evidence>
<dbReference type="EnsemblPlants" id="OBART09G01380.1">
    <property type="protein sequence ID" value="OBART09G01380.1"/>
    <property type="gene ID" value="OBART09G01380"/>
</dbReference>
<dbReference type="Proteomes" id="UP000026960">
    <property type="component" value="Chromosome 9"/>
</dbReference>
<evidence type="ECO:0000256" key="1">
    <source>
        <dbReference type="SAM" id="Phobius"/>
    </source>
</evidence>
<keyword evidence="3" id="KW-1185">Reference proteome</keyword>
<dbReference type="PANTHER" id="PTHR34483">
    <property type="entry name" value="OS09G0129800 PROTEIN"/>
    <property type="match status" value="1"/>
</dbReference>
<evidence type="ECO:0000313" key="3">
    <source>
        <dbReference type="Proteomes" id="UP000026960"/>
    </source>
</evidence>
<keyword evidence="1" id="KW-1133">Transmembrane helix</keyword>
<feature type="transmembrane region" description="Helical" evidence="1">
    <location>
        <begin position="28"/>
        <end position="46"/>
    </location>
</feature>
<feature type="transmembrane region" description="Helical" evidence="1">
    <location>
        <begin position="231"/>
        <end position="249"/>
    </location>
</feature>
<dbReference type="Gramene" id="OBART09G01380.1">
    <property type="protein sequence ID" value="OBART09G01380.1"/>
    <property type="gene ID" value="OBART09G01380"/>
</dbReference>
<reference evidence="2" key="1">
    <citation type="journal article" date="2009" name="Rice">
        <title>De Novo Next Generation Sequencing of Plant Genomes.</title>
        <authorList>
            <person name="Rounsley S."/>
            <person name="Marri P.R."/>
            <person name="Yu Y."/>
            <person name="He R."/>
            <person name="Sisneros N."/>
            <person name="Goicoechea J.L."/>
            <person name="Lee S.J."/>
            <person name="Angelova A."/>
            <person name="Kudrna D."/>
            <person name="Luo M."/>
            <person name="Affourtit J."/>
            <person name="Desany B."/>
            <person name="Knight J."/>
            <person name="Niazi F."/>
            <person name="Egholm M."/>
            <person name="Wing R.A."/>
        </authorList>
    </citation>
    <scope>NUCLEOTIDE SEQUENCE [LARGE SCALE GENOMIC DNA]</scope>
    <source>
        <strain evidence="2">cv. IRGC 105608</strain>
    </source>
</reference>
<feature type="transmembrane region" description="Helical" evidence="1">
    <location>
        <begin position="141"/>
        <end position="167"/>
    </location>
</feature>
<dbReference type="PaxDb" id="65489-OBART09G01380.1"/>
<dbReference type="AlphaFoldDB" id="A0A0D3H3U9"/>
<proteinExistence type="predicted"/>
<feature type="transmembrane region" description="Helical" evidence="1">
    <location>
        <begin position="94"/>
        <end position="120"/>
    </location>
</feature>
<protein>
    <recommendedName>
        <fullName evidence="4">Transmembrane protein</fullName>
    </recommendedName>
</protein>
<dbReference type="HOGENOM" id="CLU_056842_0_0_1"/>
<dbReference type="STRING" id="65489.A0A0D3H3U9"/>
<feature type="transmembrane region" description="Helical" evidence="1">
    <location>
        <begin position="261"/>
        <end position="290"/>
    </location>
</feature>
<name>A0A0D3H3U9_9ORYZ</name>
<sequence>MATVQRSTPPFYNFLKEGFLLPSRNRSLFVAVFLLVVASTSVLLLVNDLAVQPIAVEILLDAKALNTTDPMSPDFTKLVKEIQDDTRELMIATAAYSLFAVVIGFAIRIIILFGAVATFSGEQHTFGTLLGKARTQLKGPLLTLAFVFVLEIAYVALLVAMAGLLAFLMVKKYYVPFLLLSLFVLVGFIFLVYFSVLCSFSVVVSVAEPWCHGAGAFGRAWRLVKEKKRRAVLFVAAISVLASIVSAVYKLSMAGARSSIVAGLLLGLVFAILMGAVELFGVCSLTAFYYECKGSNEVVATDQYVRVSTDEQPKP</sequence>
<accession>A0A0D3H3U9</accession>
<feature type="transmembrane region" description="Helical" evidence="1">
    <location>
        <begin position="173"/>
        <end position="194"/>
    </location>
</feature>
<evidence type="ECO:0008006" key="4">
    <source>
        <dbReference type="Google" id="ProtNLM"/>
    </source>
</evidence>
<dbReference type="PANTHER" id="PTHR34483:SF5">
    <property type="entry name" value="TRANSMEMBRANE PROTEIN"/>
    <property type="match status" value="1"/>
</dbReference>